<dbReference type="FunFam" id="1.20.5.260:FF:000001">
    <property type="entry name" value="Cytochrome b-c1 complex subunit 9"/>
    <property type="match status" value="1"/>
</dbReference>
<evidence type="ECO:0000256" key="3">
    <source>
        <dbReference type="ARBA" id="ARBA00022448"/>
    </source>
</evidence>
<dbReference type="GO" id="GO:0005743">
    <property type="term" value="C:mitochondrial inner membrane"/>
    <property type="evidence" value="ECO:0007669"/>
    <property type="project" value="UniProtKB-SubCell"/>
</dbReference>
<dbReference type="EMBL" id="ML002398">
    <property type="protein sequence ID" value="RKP38162.1"/>
    <property type="molecule type" value="Genomic_DNA"/>
</dbReference>
<comment type="function">
    <text evidence="12">Component of the ubiquinol-cytochrome c oxidoreductase, a multisubunit transmembrane complex that is part of the mitochondrial electron transport chain which drives oxidative phosphorylation. The complex plays an important role in the uptake of multiple carbon sources present in different host niches.</text>
</comment>
<evidence type="ECO:0000313" key="13">
    <source>
        <dbReference type="EMBL" id="RKP38162.1"/>
    </source>
</evidence>
<dbReference type="AlphaFoldDB" id="A0A4P9ZYW1"/>
<dbReference type="SUPFAM" id="SSF81514">
    <property type="entry name" value="Subunit X (non-heme 7 kDa protein) of cytochrome bc1 complex (Ubiquinol-cytochrome c reductase)"/>
    <property type="match status" value="1"/>
</dbReference>
<organism evidence="13 14">
    <name type="scientific">Dimargaris cristalligena</name>
    <dbReference type="NCBI Taxonomy" id="215637"/>
    <lineage>
        <taxon>Eukaryota</taxon>
        <taxon>Fungi</taxon>
        <taxon>Fungi incertae sedis</taxon>
        <taxon>Zoopagomycota</taxon>
        <taxon>Kickxellomycotina</taxon>
        <taxon>Dimargaritomycetes</taxon>
        <taxon>Dimargaritales</taxon>
        <taxon>Dimargaritaceae</taxon>
        <taxon>Dimargaris</taxon>
    </lineage>
</organism>
<dbReference type="Gene3D" id="1.20.5.260">
    <property type="entry name" value="Cytochrome b-c1 complex subunit 9"/>
    <property type="match status" value="1"/>
</dbReference>
<dbReference type="Pfam" id="PF05365">
    <property type="entry name" value="UCR_UQCRX_QCR9"/>
    <property type="match status" value="1"/>
</dbReference>
<comment type="subunit">
    <text evidence="12">Component of the ubiquinol-cytochrome c oxidoreductase (cytochrome b-c1 complex, complex III, CIII), a multisubunit enzyme composed of 3 respiratory subunits cytochrome b, cytochrome c1 and Rieske protein, 2 core protein subunits, and additional low-molecular weight protein subunits.</text>
</comment>
<dbReference type="GO" id="GO:0045275">
    <property type="term" value="C:respiratory chain complex III"/>
    <property type="evidence" value="ECO:0007669"/>
    <property type="project" value="UniProtKB-UniRule"/>
</dbReference>
<keyword evidence="3 12" id="KW-0813">Transport</keyword>
<gene>
    <name evidence="13" type="ORF">BJ085DRAFT_16578</name>
</gene>
<keyword evidence="10 12" id="KW-0472">Membrane</keyword>
<keyword evidence="5 12" id="KW-0812">Transmembrane</keyword>
<evidence type="ECO:0000256" key="10">
    <source>
        <dbReference type="ARBA" id="ARBA00023136"/>
    </source>
</evidence>
<evidence type="ECO:0000256" key="4">
    <source>
        <dbReference type="ARBA" id="ARBA00022660"/>
    </source>
</evidence>
<dbReference type="InterPro" id="IPR008027">
    <property type="entry name" value="QCR9"/>
</dbReference>
<evidence type="ECO:0000313" key="14">
    <source>
        <dbReference type="Proteomes" id="UP000268162"/>
    </source>
</evidence>
<evidence type="ECO:0000256" key="11">
    <source>
        <dbReference type="ARBA" id="ARBA00044247"/>
    </source>
</evidence>
<reference evidence="14" key="1">
    <citation type="journal article" date="2018" name="Nat. Microbiol.">
        <title>Leveraging single-cell genomics to expand the fungal tree of life.</title>
        <authorList>
            <person name="Ahrendt S.R."/>
            <person name="Quandt C.A."/>
            <person name="Ciobanu D."/>
            <person name="Clum A."/>
            <person name="Salamov A."/>
            <person name="Andreopoulos B."/>
            <person name="Cheng J.F."/>
            <person name="Woyke T."/>
            <person name="Pelin A."/>
            <person name="Henrissat B."/>
            <person name="Reynolds N.K."/>
            <person name="Benny G.L."/>
            <person name="Smith M.E."/>
            <person name="James T.Y."/>
            <person name="Grigoriev I.V."/>
        </authorList>
    </citation>
    <scope>NUCLEOTIDE SEQUENCE [LARGE SCALE GENOMIC DNA]</scope>
    <source>
        <strain evidence="14">RSA 468</strain>
    </source>
</reference>
<keyword evidence="7 12" id="KW-0249">Electron transport</keyword>
<evidence type="ECO:0000256" key="8">
    <source>
        <dbReference type="ARBA" id="ARBA00022989"/>
    </source>
</evidence>
<keyword evidence="4 12" id="KW-0679">Respiratory chain</keyword>
<dbReference type="InterPro" id="IPR036656">
    <property type="entry name" value="QCR9_sf"/>
</dbReference>
<proteinExistence type="inferred from homology"/>
<keyword evidence="9 12" id="KW-0496">Mitochondrion</keyword>
<evidence type="ECO:0000256" key="7">
    <source>
        <dbReference type="ARBA" id="ARBA00022982"/>
    </source>
</evidence>
<evidence type="ECO:0000256" key="6">
    <source>
        <dbReference type="ARBA" id="ARBA00022792"/>
    </source>
</evidence>
<dbReference type="GO" id="GO:0006122">
    <property type="term" value="P:mitochondrial electron transport, ubiquinol to cytochrome c"/>
    <property type="evidence" value="ECO:0007669"/>
    <property type="project" value="UniProtKB-UniRule"/>
</dbReference>
<comment type="similarity">
    <text evidence="2 12">Belongs to the UQCR10/QCR9 family.</text>
</comment>
<feature type="transmembrane region" description="Helical" evidence="12">
    <location>
        <begin position="26"/>
        <end position="44"/>
    </location>
</feature>
<sequence length="61" mass="6950">MPSKIASRTSLNKFNRVIYNTLFKRNSMFIGTIMASAFIFQLSFDNVVNGWFARRNAGVSL</sequence>
<keyword evidence="14" id="KW-1185">Reference proteome</keyword>
<evidence type="ECO:0000256" key="5">
    <source>
        <dbReference type="ARBA" id="ARBA00022692"/>
    </source>
</evidence>
<comment type="subcellular location">
    <subcellularLocation>
        <location evidence="1 12">Mitochondrion inner membrane</location>
        <topology evidence="1 12">Single-pass membrane protein</topology>
    </subcellularLocation>
</comment>
<protein>
    <recommendedName>
        <fullName evidence="11 12">Complex III subunit 9</fullName>
    </recommendedName>
</protein>
<evidence type="ECO:0000256" key="1">
    <source>
        <dbReference type="ARBA" id="ARBA00004434"/>
    </source>
</evidence>
<accession>A0A4P9ZYW1</accession>
<dbReference type="Proteomes" id="UP000268162">
    <property type="component" value="Unassembled WGS sequence"/>
</dbReference>
<evidence type="ECO:0000256" key="9">
    <source>
        <dbReference type="ARBA" id="ARBA00023128"/>
    </source>
</evidence>
<dbReference type="STRING" id="215637.A0A4P9ZYW1"/>
<name>A0A4P9ZYW1_9FUNG</name>
<keyword evidence="6 12" id="KW-0999">Mitochondrion inner membrane</keyword>
<evidence type="ECO:0000256" key="2">
    <source>
        <dbReference type="ARBA" id="ARBA00007856"/>
    </source>
</evidence>
<evidence type="ECO:0000256" key="12">
    <source>
        <dbReference type="RuleBase" id="RU368056"/>
    </source>
</evidence>
<keyword evidence="8 12" id="KW-1133">Transmembrane helix</keyword>